<organism evidence="10">
    <name type="scientific">Oryza meridionalis</name>
    <dbReference type="NCBI Taxonomy" id="40149"/>
    <lineage>
        <taxon>Eukaryota</taxon>
        <taxon>Viridiplantae</taxon>
        <taxon>Streptophyta</taxon>
        <taxon>Embryophyta</taxon>
        <taxon>Tracheophyta</taxon>
        <taxon>Spermatophyta</taxon>
        <taxon>Magnoliopsida</taxon>
        <taxon>Liliopsida</taxon>
        <taxon>Poales</taxon>
        <taxon>Poaceae</taxon>
        <taxon>BOP clade</taxon>
        <taxon>Oryzoideae</taxon>
        <taxon>Oryzeae</taxon>
        <taxon>Oryzinae</taxon>
        <taxon>Oryza</taxon>
    </lineage>
</organism>
<name>A0A0E0DRP7_9ORYZ</name>
<keyword evidence="5 7" id="KW-0040">ANK repeat</keyword>
<keyword evidence="3" id="KW-0677">Repeat</keyword>
<dbReference type="SMART" id="SM00248">
    <property type="entry name" value="ANK"/>
    <property type="match status" value="9"/>
</dbReference>
<dbReference type="eggNOG" id="KOG0504">
    <property type="taxonomic scope" value="Eukaryota"/>
</dbReference>
<proteinExistence type="predicted"/>
<accession>A0A0E0DRP7</accession>
<dbReference type="AlphaFoldDB" id="A0A0E0DRP7"/>
<evidence type="ECO:0000256" key="7">
    <source>
        <dbReference type="PROSITE-ProRule" id="PRU00023"/>
    </source>
</evidence>
<dbReference type="Pfam" id="PF13962">
    <property type="entry name" value="PGG"/>
    <property type="match status" value="1"/>
</dbReference>
<keyword evidence="11" id="KW-1185">Reference proteome</keyword>
<dbReference type="PROSITE" id="PS50088">
    <property type="entry name" value="ANK_REPEAT"/>
    <property type="match status" value="3"/>
</dbReference>
<protein>
    <recommendedName>
        <fullName evidence="9">PGG domain-containing protein</fullName>
    </recommendedName>
</protein>
<dbReference type="InterPro" id="IPR026961">
    <property type="entry name" value="PGG_dom"/>
</dbReference>
<dbReference type="EnsemblPlants" id="OMERI05G15040.1">
    <property type="protein sequence ID" value="OMERI05G15040.1"/>
    <property type="gene ID" value="OMERI05G15040"/>
</dbReference>
<dbReference type="InterPro" id="IPR002110">
    <property type="entry name" value="Ankyrin_rpt"/>
</dbReference>
<reference evidence="10" key="2">
    <citation type="submission" date="2018-05" db="EMBL/GenBank/DDBJ databases">
        <title>OmerRS3 (Oryza meridionalis Reference Sequence Version 3).</title>
        <authorList>
            <person name="Zhang J."/>
            <person name="Kudrna D."/>
            <person name="Lee S."/>
            <person name="Talag J."/>
            <person name="Welchert J."/>
            <person name="Wing R.A."/>
        </authorList>
    </citation>
    <scope>NUCLEOTIDE SEQUENCE [LARGE SCALE GENOMIC DNA]</scope>
    <source>
        <strain evidence="10">cv. OR44</strain>
    </source>
</reference>
<dbReference type="InterPro" id="IPR036770">
    <property type="entry name" value="Ankyrin_rpt-contain_sf"/>
</dbReference>
<dbReference type="PROSITE" id="PS50297">
    <property type="entry name" value="ANK_REP_REGION"/>
    <property type="match status" value="3"/>
</dbReference>
<evidence type="ECO:0000256" key="6">
    <source>
        <dbReference type="ARBA" id="ARBA00023136"/>
    </source>
</evidence>
<sequence>MSHTMNHELLRAVTTGNRDLFEQVIGSNVIVTEAPLTGVTAEGNSVLHVAASHGFLELVEAICHVDGTLIRARNNYFDTPLICAARAGHDNVVAHFIRLATAEHEANEALLGARNSDGASAMHEAVSNGHFAVLETLLLEEAWLGSTVNARGVSPLYLAVLSGRADMVQLLIEQSPEVVRSPAYYSGPDGKTALHAAALVSEDMTESLRLSMPMLTRRGDDFGNTALHYATSAGRIRVVNLLLEDPTLAYLPNSYGQYPVHIATIKGHVHIVDQFFELYPKCGELLDNNGRNALHCAIEHGRMKVVTNICKSPSFTQMMNTRDKQGNTPLHLAIKLGYASMAFPLILDARVSLNATNNEGLTPLDVAIYKRDQWCTLSTFNPRIITMISCLEWRGANSRPWCLPERQSEQLDMRETENILSSLYSNLSQNLLTISVLIAAASFAAFFAVPGGYIAEGEDAGVPVLSEVPAFMSFMEFNALALGFSISATMLLLLTSLPDSSQRYRRYNIRYSIALVETGILAMVSTVVYVVRLTPLPAGDWYAFLHLKGDLHFFLRSMIIMFILIANRRSLWWPLRYARLIYSQFGLEGLFAALLGHRPVRLLKQLRSIYPWQNIFGILSSIVIYALINIPVSQMDTGLPWQSSHNWNVCMTQPRR</sequence>
<keyword evidence="6 8" id="KW-0472">Membrane</keyword>
<evidence type="ECO:0000256" key="1">
    <source>
        <dbReference type="ARBA" id="ARBA00004141"/>
    </source>
</evidence>
<feature type="transmembrane region" description="Helical" evidence="8">
    <location>
        <begin position="551"/>
        <end position="568"/>
    </location>
</feature>
<dbReference type="Proteomes" id="UP000008021">
    <property type="component" value="Chromosome 5"/>
</dbReference>
<evidence type="ECO:0000256" key="2">
    <source>
        <dbReference type="ARBA" id="ARBA00022692"/>
    </source>
</evidence>
<dbReference type="Pfam" id="PF12796">
    <property type="entry name" value="Ank_2"/>
    <property type="match status" value="4"/>
</dbReference>
<dbReference type="SUPFAM" id="SSF48403">
    <property type="entry name" value="Ankyrin repeat"/>
    <property type="match status" value="1"/>
</dbReference>
<dbReference type="PANTHER" id="PTHR24186">
    <property type="entry name" value="PROTEIN PHOSPHATASE 1 REGULATORY SUBUNIT"/>
    <property type="match status" value="1"/>
</dbReference>
<comment type="subcellular location">
    <subcellularLocation>
        <location evidence="1">Membrane</location>
        <topology evidence="1">Multi-pass membrane protein</topology>
    </subcellularLocation>
</comment>
<evidence type="ECO:0000313" key="10">
    <source>
        <dbReference type="EnsemblPlants" id="OMERI05G15040.1"/>
    </source>
</evidence>
<feature type="repeat" description="ANK" evidence="7">
    <location>
        <begin position="325"/>
        <end position="358"/>
    </location>
</feature>
<evidence type="ECO:0000256" key="5">
    <source>
        <dbReference type="ARBA" id="ARBA00023043"/>
    </source>
</evidence>
<dbReference type="GO" id="GO:0005886">
    <property type="term" value="C:plasma membrane"/>
    <property type="evidence" value="ECO:0007669"/>
    <property type="project" value="TreeGrafter"/>
</dbReference>
<evidence type="ECO:0000313" key="11">
    <source>
        <dbReference type="Proteomes" id="UP000008021"/>
    </source>
</evidence>
<feature type="domain" description="PGG" evidence="9">
    <location>
        <begin position="425"/>
        <end position="526"/>
    </location>
</feature>
<evidence type="ECO:0000256" key="3">
    <source>
        <dbReference type="ARBA" id="ARBA00022737"/>
    </source>
</evidence>
<feature type="repeat" description="ANK" evidence="7">
    <location>
        <begin position="222"/>
        <end position="244"/>
    </location>
</feature>
<feature type="repeat" description="ANK" evidence="7">
    <location>
        <begin position="151"/>
        <end position="178"/>
    </location>
</feature>
<feature type="transmembrane region" description="Helical" evidence="8">
    <location>
        <begin position="509"/>
        <end position="531"/>
    </location>
</feature>
<dbReference type="HOGENOM" id="CLU_000134_36_5_1"/>
<dbReference type="Pfam" id="PF13857">
    <property type="entry name" value="Ank_5"/>
    <property type="match status" value="1"/>
</dbReference>
<evidence type="ECO:0000259" key="9">
    <source>
        <dbReference type="Pfam" id="PF13962"/>
    </source>
</evidence>
<feature type="transmembrane region" description="Helical" evidence="8">
    <location>
        <begin position="475"/>
        <end position="497"/>
    </location>
</feature>
<feature type="transmembrane region" description="Helical" evidence="8">
    <location>
        <begin position="609"/>
        <end position="628"/>
    </location>
</feature>
<dbReference type="Gene3D" id="1.25.40.20">
    <property type="entry name" value="Ankyrin repeat-containing domain"/>
    <property type="match status" value="3"/>
</dbReference>
<dbReference type="PANTHER" id="PTHR24186:SF50">
    <property type="entry name" value="ANKYRIN REPEAT-CONTAINING PROTEIN ITN1-LIKE ISOFORM X1"/>
    <property type="match status" value="1"/>
</dbReference>
<evidence type="ECO:0000256" key="8">
    <source>
        <dbReference type="SAM" id="Phobius"/>
    </source>
</evidence>
<keyword evidence="4 8" id="KW-1133">Transmembrane helix</keyword>
<keyword evidence="2 8" id="KW-0812">Transmembrane</keyword>
<reference evidence="10" key="1">
    <citation type="submission" date="2015-04" db="UniProtKB">
        <authorList>
            <consortium name="EnsemblPlants"/>
        </authorList>
    </citation>
    <scope>IDENTIFICATION</scope>
</reference>
<dbReference type="STRING" id="40149.A0A0E0DRP7"/>
<dbReference type="Gramene" id="OMERI05G15040.1">
    <property type="protein sequence ID" value="OMERI05G15040.1"/>
    <property type="gene ID" value="OMERI05G15040"/>
</dbReference>
<evidence type="ECO:0000256" key="4">
    <source>
        <dbReference type="ARBA" id="ARBA00022989"/>
    </source>
</evidence>
<feature type="transmembrane region" description="Helical" evidence="8">
    <location>
        <begin position="431"/>
        <end position="455"/>
    </location>
</feature>